<comment type="caution">
    <text evidence="1">The sequence shown here is derived from an EMBL/GenBank/DDBJ whole genome shotgun (WGS) entry which is preliminary data.</text>
</comment>
<organism evidence="1 2">
    <name type="scientific">Lactarius akahatsu</name>
    <dbReference type="NCBI Taxonomy" id="416441"/>
    <lineage>
        <taxon>Eukaryota</taxon>
        <taxon>Fungi</taxon>
        <taxon>Dikarya</taxon>
        <taxon>Basidiomycota</taxon>
        <taxon>Agaricomycotina</taxon>
        <taxon>Agaricomycetes</taxon>
        <taxon>Russulales</taxon>
        <taxon>Russulaceae</taxon>
        <taxon>Lactarius</taxon>
    </lineage>
</organism>
<proteinExistence type="predicted"/>
<name>A0AAD4LHU7_9AGAM</name>
<sequence length="166" mass="18687">MPPSCPVNPSIHRHGWMSRRAFVLSNWLVGAGMCGSKSLIDHECASLTEFKIPHYKRADRLSFTAITASLIGDTVLVRRPSTMYPHLIELMIGLVLSSHKLHFPCRPCHVSPTDTTFLSRVPNWLIVMWVLSIAMQLEATVPIGYRFWKSIQRISKASVSARSRSS</sequence>
<protein>
    <submittedName>
        <fullName evidence="1">Uncharacterized protein</fullName>
    </submittedName>
</protein>
<evidence type="ECO:0000313" key="1">
    <source>
        <dbReference type="EMBL" id="KAH8988078.1"/>
    </source>
</evidence>
<keyword evidence="2" id="KW-1185">Reference proteome</keyword>
<dbReference type="AlphaFoldDB" id="A0AAD4LHU7"/>
<evidence type="ECO:0000313" key="2">
    <source>
        <dbReference type="Proteomes" id="UP001201163"/>
    </source>
</evidence>
<dbReference type="Proteomes" id="UP001201163">
    <property type="component" value="Unassembled WGS sequence"/>
</dbReference>
<reference evidence="1" key="1">
    <citation type="submission" date="2022-01" db="EMBL/GenBank/DDBJ databases">
        <title>Comparative genomics reveals a dynamic genome evolution in the ectomycorrhizal milk-cap (Lactarius) mushrooms.</title>
        <authorList>
            <consortium name="DOE Joint Genome Institute"/>
            <person name="Lebreton A."/>
            <person name="Tang N."/>
            <person name="Kuo A."/>
            <person name="LaButti K."/>
            <person name="Drula E."/>
            <person name="Barry K."/>
            <person name="Clum A."/>
            <person name="Lipzen A."/>
            <person name="Mousain D."/>
            <person name="Ng V."/>
            <person name="Wang R."/>
            <person name="Wang X."/>
            <person name="Dai Y."/>
            <person name="Henrissat B."/>
            <person name="Grigoriev I.V."/>
            <person name="Guerin-Laguette A."/>
            <person name="Yu F."/>
            <person name="Martin F.M."/>
        </authorList>
    </citation>
    <scope>NUCLEOTIDE SEQUENCE</scope>
    <source>
        <strain evidence="1">QP</strain>
    </source>
</reference>
<dbReference type="EMBL" id="JAKELL010000044">
    <property type="protein sequence ID" value="KAH8988078.1"/>
    <property type="molecule type" value="Genomic_DNA"/>
</dbReference>
<accession>A0AAD4LHU7</accession>
<gene>
    <name evidence="1" type="ORF">EDB92DRAFT_1873809</name>
</gene>